<evidence type="ECO:0000313" key="4">
    <source>
        <dbReference type="Proteomes" id="UP000032946"/>
    </source>
</evidence>
<protein>
    <submittedName>
        <fullName evidence="3">Glycosyltransferase, group 1</fullName>
        <ecNumber evidence="3">2.4.1.-</ecNumber>
    </submittedName>
</protein>
<sequence length="444" mass="49528">MKVIHSLSWYFPQSSGGTEVYVDGLVQELRSLGIESVVGASLNGTKEQSYQHNNISVYRYPLFPNPTQAQLYELEPPTGFNYFSSWLADHKSDIYHQHSWRFGCGVHHLNCAKENGLKTLVTIHMPEPLCLRGTMMLHGQHPCDGKIQDVRCSQCLGLPAKVPNWAIQGLSRVPSSLATNFQTQLKTSSSVRLQQLGRTIGTPPKVINHQKKLHRMFELSDLVIAPCQWIYDGLIANGFAREKIVLCRQGVSNFNRNFEKKQSQEKKLKIGFLGRWQDTKGAQMLAEAVHRLPPNCPVELIIHGMGGSKQDLANREKVMALASTDSRIKIADQLAREDVPKALAQLDLLAVPSQWLETGPLVVLEALAVGTPVIGSKQGGIAELVRHGIDGWLVPVTVEAWQEAIAYLAVRRDVVHQLSQSIKPVRTMKEVSKEMVVLYQKVLN</sequence>
<dbReference type="SUPFAM" id="SSF53756">
    <property type="entry name" value="UDP-Glycosyltransferase/glycogen phosphorylase"/>
    <property type="match status" value="1"/>
</dbReference>
<organism evidence="3 4">
    <name type="scientific">Limnospira indica PCC 8005</name>
    <dbReference type="NCBI Taxonomy" id="376219"/>
    <lineage>
        <taxon>Bacteria</taxon>
        <taxon>Bacillati</taxon>
        <taxon>Cyanobacteriota</taxon>
        <taxon>Cyanophyceae</taxon>
        <taxon>Oscillatoriophycideae</taxon>
        <taxon>Oscillatoriales</taxon>
        <taxon>Sirenicapillariaceae</taxon>
        <taxon>Limnospira</taxon>
    </lineage>
</organism>
<dbReference type="EC" id="2.4.1.-" evidence="3"/>
<evidence type="ECO:0000259" key="2">
    <source>
        <dbReference type="Pfam" id="PF13579"/>
    </source>
</evidence>
<name>A0A9P1KFW0_9CYAN</name>
<keyword evidence="3" id="KW-0328">Glycosyltransferase</keyword>
<keyword evidence="3" id="KW-0808">Transferase</keyword>
<dbReference type="Proteomes" id="UP000032946">
    <property type="component" value="Chromosome"/>
</dbReference>
<dbReference type="InterPro" id="IPR028098">
    <property type="entry name" value="Glyco_trans_4-like_N"/>
</dbReference>
<dbReference type="Pfam" id="PF00534">
    <property type="entry name" value="Glycos_transf_1"/>
    <property type="match status" value="1"/>
</dbReference>
<accession>A0A9P1KFW0</accession>
<dbReference type="InterPro" id="IPR050194">
    <property type="entry name" value="Glycosyltransferase_grp1"/>
</dbReference>
<dbReference type="Gene3D" id="3.40.50.2000">
    <property type="entry name" value="Glycogen Phosphorylase B"/>
    <property type="match status" value="3"/>
</dbReference>
<keyword evidence="4" id="KW-1185">Reference proteome</keyword>
<feature type="domain" description="Glycosyl transferase family 1" evidence="1">
    <location>
        <begin position="255"/>
        <end position="412"/>
    </location>
</feature>
<evidence type="ECO:0000313" key="3">
    <source>
        <dbReference type="EMBL" id="CDM94999.1"/>
    </source>
</evidence>
<feature type="domain" description="Glycosyltransferase subfamily 4-like N-terminal" evidence="2">
    <location>
        <begin position="16"/>
        <end position="138"/>
    </location>
</feature>
<dbReference type="AlphaFoldDB" id="A0A9P1KFW0"/>
<reference evidence="3 4" key="1">
    <citation type="submission" date="2014-02" db="EMBL/GenBank/DDBJ databases">
        <authorList>
            <person name="Genoscope - CEA"/>
        </authorList>
    </citation>
    <scope>NUCLEOTIDE SEQUENCE [LARGE SCALE GENOMIC DNA]</scope>
    <source>
        <strain evidence="3 4">PCC 8005</strain>
    </source>
</reference>
<gene>
    <name evidence="3" type="ORF">ARTHRO_30265</name>
</gene>
<dbReference type="RefSeq" id="WP_006625825.1">
    <property type="nucleotide sequence ID" value="NZ_FO818640.1"/>
</dbReference>
<dbReference type="InterPro" id="IPR001296">
    <property type="entry name" value="Glyco_trans_1"/>
</dbReference>
<dbReference type="GO" id="GO:0016758">
    <property type="term" value="F:hexosyltransferase activity"/>
    <property type="evidence" value="ECO:0007669"/>
    <property type="project" value="TreeGrafter"/>
</dbReference>
<dbReference type="PANTHER" id="PTHR45947:SF3">
    <property type="entry name" value="SULFOQUINOVOSYL TRANSFERASE SQD2"/>
    <property type="match status" value="1"/>
</dbReference>
<dbReference type="PANTHER" id="PTHR45947">
    <property type="entry name" value="SULFOQUINOVOSYL TRANSFERASE SQD2"/>
    <property type="match status" value="1"/>
</dbReference>
<proteinExistence type="predicted"/>
<evidence type="ECO:0000259" key="1">
    <source>
        <dbReference type="Pfam" id="PF00534"/>
    </source>
</evidence>
<dbReference type="EMBL" id="FO818640">
    <property type="protein sequence ID" value="CDM94999.1"/>
    <property type="molecule type" value="Genomic_DNA"/>
</dbReference>
<dbReference type="Pfam" id="PF13579">
    <property type="entry name" value="Glyco_trans_4_4"/>
    <property type="match status" value="1"/>
</dbReference>